<protein>
    <recommendedName>
        <fullName evidence="3 14">NADH dehydrogenase [ubiquinone] 1 alpha subcomplex subunit 13</fullName>
    </recommendedName>
</protein>
<dbReference type="Pfam" id="PF06212">
    <property type="entry name" value="GRIM-19"/>
    <property type="match status" value="1"/>
</dbReference>
<keyword evidence="9 14" id="KW-1133">Transmembrane helix</keyword>
<dbReference type="GO" id="GO:0097191">
    <property type="term" value="P:extrinsic apoptotic signaling pathway"/>
    <property type="evidence" value="ECO:0007669"/>
    <property type="project" value="Ensembl"/>
</dbReference>
<dbReference type="InParanoid" id="A0A671EA28"/>
<evidence type="ECO:0000313" key="15">
    <source>
        <dbReference type="Ensembl" id="ENSRFEP00010009855.1"/>
    </source>
</evidence>
<evidence type="ECO:0000256" key="1">
    <source>
        <dbReference type="ARBA" id="ARBA00004298"/>
    </source>
</evidence>
<keyword evidence="7 14" id="KW-0999">Mitochondrion inner membrane</keyword>
<reference evidence="15" key="4">
    <citation type="submission" date="2025-08" db="UniProtKB">
        <authorList>
            <consortium name="Ensembl"/>
        </authorList>
    </citation>
    <scope>IDENTIFICATION</scope>
</reference>
<dbReference type="GO" id="GO:0071300">
    <property type="term" value="P:cellular response to retinoic acid"/>
    <property type="evidence" value="ECO:0007669"/>
    <property type="project" value="Ensembl"/>
</dbReference>
<evidence type="ECO:0000256" key="6">
    <source>
        <dbReference type="ARBA" id="ARBA00022692"/>
    </source>
</evidence>
<evidence type="ECO:0000256" key="14">
    <source>
        <dbReference type="RuleBase" id="RU368034"/>
    </source>
</evidence>
<evidence type="ECO:0000256" key="10">
    <source>
        <dbReference type="ARBA" id="ARBA00023128"/>
    </source>
</evidence>
<evidence type="ECO:0000313" key="16">
    <source>
        <dbReference type="Proteomes" id="UP000472240"/>
    </source>
</evidence>
<comment type="function">
    <text evidence="14">Complex I functions in the transfer of electrons from NADH to the respiratory chain. Accessory subunit of the mitochondrial membrane respiratory chain NADH dehydrogenase (Complex I), that is believed not to be involved in catalysis.</text>
</comment>
<keyword evidence="5 14" id="KW-0679">Respiratory chain</keyword>
<dbReference type="GO" id="GO:0045732">
    <property type="term" value="P:positive regulation of protein catabolic process"/>
    <property type="evidence" value="ECO:0007669"/>
    <property type="project" value="Ensembl"/>
</dbReference>
<dbReference type="PANTHER" id="PTHR12966">
    <property type="entry name" value="NADH DEHYDROGENASE UBIQUINONE 1 ALPHA SUBCOMPLEX SUBUNIT 13"/>
    <property type="match status" value="1"/>
</dbReference>
<dbReference type="GO" id="GO:1900119">
    <property type="term" value="P:positive regulation of execution phase of apoptosis"/>
    <property type="evidence" value="ECO:0007669"/>
    <property type="project" value="Ensembl"/>
</dbReference>
<reference evidence="15 16" key="1">
    <citation type="journal article" date="2015" name="Annu Rev Anim Biosci">
        <title>The Genome 10K Project: a way forward.</title>
        <authorList>
            <person name="Koepfli K.P."/>
            <person name="Paten B."/>
            <person name="O'Brien S.J."/>
            <person name="Koepfli K.P."/>
            <person name="Paten B."/>
            <person name="Antunes A."/>
            <person name="Belov K."/>
            <person name="Bustamante C."/>
            <person name="Castoe T.A."/>
            <person name="Clawson H."/>
            <person name="Crawford A.J."/>
            <person name="Diekhans M."/>
            <person name="Distel D."/>
            <person name="Durbin R."/>
            <person name="Earl D."/>
            <person name="Fujita M.K."/>
            <person name="Gamble T."/>
            <person name="Georges A."/>
            <person name="Gemmell N."/>
            <person name="Gilbert M.T."/>
            <person name="Graves J.M."/>
            <person name="Green R.E."/>
            <person name="Hickey G."/>
            <person name="Jarvis E.D."/>
            <person name="Johnson W."/>
            <person name="Komissarov A."/>
            <person name="Korf I."/>
            <person name="Kuhn R."/>
            <person name="Larkin D.M."/>
            <person name="Lewin H."/>
            <person name="Lopez J.V."/>
            <person name="Ma J."/>
            <person name="Marques-Bonet T."/>
            <person name="Miller W."/>
            <person name="Murphy R."/>
            <person name="Pevzner P."/>
            <person name="Shapiro B."/>
            <person name="Steiner C."/>
            <person name="Tamazian G."/>
            <person name="Venkatesh B."/>
            <person name="Wang J."/>
            <person name="Wayne R."/>
            <person name="Wiley E."/>
            <person name="Yang H."/>
            <person name="Zhang G."/>
            <person name="Haussler D."/>
            <person name="Ryder O."/>
            <person name="O'Brien S.J."/>
        </authorList>
    </citation>
    <scope>NUCLEOTIDE SEQUENCE</scope>
</reference>
<evidence type="ECO:0000256" key="7">
    <source>
        <dbReference type="ARBA" id="ARBA00022792"/>
    </source>
</evidence>
<gene>
    <name evidence="15" type="primary">NDUFA13</name>
</gene>
<reference evidence="15" key="5">
    <citation type="submission" date="2025-09" db="UniProtKB">
        <authorList>
            <consortium name="Ensembl"/>
        </authorList>
    </citation>
    <scope>IDENTIFICATION</scope>
</reference>
<dbReference type="GO" id="GO:0045892">
    <property type="term" value="P:negative regulation of DNA-templated transcription"/>
    <property type="evidence" value="ECO:0007669"/>
    <property type="project" value="Ensembl"/>
</dbReference>
<sequence>MAASKVKQDMPPPGGYGPIDYKRNLPRRGVSGYSMFAVGIGTLLFGYWSIAKWNRERRRLQIEDLEARIALMPLLQAEKDRRILQLLRENLEEEAIIMKDVPDWKVGPWQAGQGSKPLQQWPGKPGLKGVVGDRGRQKLRTQWPAGCVGPRRQLHPSLYPLSLQVGESVFHTTRWVTPMMGELYGLRTNEEIINATYGFIWYT</sequence>
<dbReference type="GO" id="GO:0045039">
    <property type="term" value="P:protein insertion into mitochondrial inner membrane"/>
    <property type="evidence" value="ECO:0007669"/>
    <property type="project" value="Ensembl"/>
</dbReference>
<keyword evidence="11 14" id="KW-0472">Membrane</keyword>
<accession>A0A671EA28</accession>
<evidence type="ECO:0000256" key="12">
    <source>
        <dbReference type="ARBA" id="ARBA00045908"/>
    </source>
</evidence>
<dbReference type="GeneTree" id="ENSGT00390000000719"/>
<evidence type="ECO:0000256" key="5">
    <source>
        <dbReference type="ARBA" id="ARBA00022660"/>
    </source>
</evidence>
<evidence type="ECO:0000256" key="3">
    <source>
        <dbReference type="ARBA" id="ARBA00018192"/>
    </source>
</evidence>
<evidence type="ECO:0000256" key="8">
    <source>
        <dbReference type="ARBA" id="ARBA00022982"/>
    </source>
</evidence>
<reference evidence="16" key="3">
    <citation type="submission" date="2018-12" db="EMBL/GenBank/DDBJ databases">
        <title>G10K-VGP greater horseshoe bat female genome, primary haplotype.</title>
        <authorList>
            <person name="Teeling E."/>
            <person name="Myers G."/>
            <person name="Vernes S."/>
            <person name="Pippel M."/>
            <person name="Winkler S."/>
            <person name="Fedrigo O."/>
            <person name="Rhie A."/>
            <person name="Koren S."/>
            <person name="Phillippy A."/>
            <person name="Lewin H."/>
            <person name="Damas J."/>
            <person name="Howe K."/>
            <person name="Mountcastle J."/>
            <person name="Jarvis E.D."/>
        </authorList>
    </citation>
    <scope>NUCLEOTIDE SEQUENCE [LARGE SCALE GENOMIC DNA]</scope>
</reference>
<comment type="similarity">
    <text evidence="2 14">Belongs to the complex I NDUFA13 subunit family.</text>
</comment>
<dbReference type="AlphaFoldDB" id="A0A671EA28"/>
<comment type="subunit">
    <text evidence="13">Complex I is composed of 45 different subunits. Interacts with CARD15, but not with CARD4. Interacts with STAT3, but not with STAT1, STAT2 and STAT5A. Interacts with OLFM4.</text>
</comment>
<dbReference type="GO" id="GO:0005654">
    <property type="term" value="C:nucleoplasm"/>
    <property type="evidence" value="ECO:0007669"/>
    <property type="project" value="Ensembl"/>
</dbReference>
<dbReference type="Ensembl" id="ENSRFET00010010780.1">
    <property type="protein sequence ID" value="ENSRFEP00010009855.1"/>
    <property type="gene ID" value="ENSRFEG00010006692.1"/>
</dbReference>
<dbReference type="FunCoup" id="A0A671EA28">
    <property type="interactions" value="2024"/>
</dbReference>
<name>A0A671EA28_RHIFE</name>
<keyword evidence="4 14" id="KW-0813">Transport</keyword>
<comment type="subcellular location">
    <subcellularLocation>
        <location evidence="1 14">Mitochondrion inner membrane</location>
        <topology evidence="1 14">Single-pass membrane protein</topology>
        <orientation evidence="1 14">Matrix side</orientation>
    </subcellularLocation>
</comment>
<evidence type="ECO:0000256" key="9">
    <source>
        <dbReference type="ARBA" id="ARBA00022989"/>
    </source>
</evidence>
<keyword evidence="6 14" id="KW-0812">Transmembrane</keyword>
<evidence type="ECO:0000256" key="13">
    <source>
        <dbReference type="ARBA" id="ARBA00046797"/>
    </source>
</evidence>
<proteinExistence type="inferred from homology"/>
<keyword evidence="10 14" id="KW-0496">Mitochondrion</keyword>
<dbReference type="OMA" id="FVQEPIC"/>
<comment type="function">
    <text evidence="12">Accessory subunit of the mitochondrial membrane respiratory chain NADH dehydrogenase (Complex I), that is believed not to be involved in catalysis. Complex I functions in the transfer of electrons from NADH to the respiratory chain. The immediate electron acceptor for the enzyme is believed to be ubiquinone. Involved in the interferon/all-trans-retinoic acid (IFN/RA) induced cell death. This apoptotic activity is inhibited by interaction with viral IRF1. Prevents the transactivation of STAT3 target genes. May play a role in CARD15-mediated innate mucosal responses and serve to regulate intestinal epithelial cell responses to microbes.</text>
</comment>
<dbReference type="PANTHER" id="PTHR12966:SF0">
    <property type="entry name" value="NADH DEHYDROGENASE [UBIQUINONE] 1 ALPHA SUBCOMPLEX SUBUNIT 13"/>
    <property type="match status" value="1"/>
</dbReference>
<evidence type="ECO:0000256" key="2">
    <source>
        <dbReference type="ARBA" id="ARBA00007312"/>
    </source>
</evidence>
<reference evidence="15 16" key="2">
    <citation type="journal article" date="2018" name="Annu Rev Anim Biosci">
        <title>Bat Biology, Genomes, and the Bat1K Project: To Generate Chromosome-Level Genomes for All Living Bat Species.</title>
        <authorList>
            <person name="Teeling E.C."/>
            <person name="Vernes S.C."/>
            <person name="Davalos L.M."/>
            <person name="Ray D.A."/>
            <person name="Gilbert M.T.P."/>
            <person name="Myers E."/>
        </authorList>
    </citation>
    <scope>NUCLEOTIDE SEQUENCE</scope>
</reference>
<evidence type="ECO:0000256" key="11">
    <source>
        <dbReference type="ARBA" id="ARBA00023136"/>
    </source>
</evidence>
<dbReference type="GO" id="GO:0035458">
    <property type="term" value="P:cellular response to interferon-beta"/>
    <property type="evidence" value="ECO:0007669"/>
    <property type="project" value="Ensembl"/>
</dbReference>
<dbReference type="GO" id="GO:0005743">
    <property type="term" value="C:mitochondrial inner membrane"/>
    <property type="evidence" value="ECO:0007669"/>
    <property type="project" value="UniProtKB-SubCell"/>
</dbReference>
<dbReference type="GO" id="GO:0045271">
    <property type="term" value="C:respiratory chain complex I"/>
    <property type="evidence" value="ECO:0007669"/>
    <property type="project" value="UniProtKB-UniRule"/>
</dbReference>
<keyword evidence="8 14" id="KW-0249">Electron transport</keyword>
<organism evidence="15 16">
    <name type="scientific">Rhinolophus ferrumequinum</name>
    <name type="common">Greater horseshoe bat</name>
    <dbReference type="NCBI Taxonomy" id="59479"/>
    <lineage>
        <taxon>Eukaryota</taxon>
        <taxon>Metazoa</taxon>
        <taxon>Chordata</taxon>
        <taxon>Craniata</taxon>
        <taxon>Vertebrata</taxon>
        <taxon>Euteleostomi</taxon>
        <taxon>Mammalia</taxon>
        <taxon>Eutheria</taxon>
        <taxon>Laurasiatheria</taxon>
        <taxon>Chiroptera</taxon>
        <taxon>Yinpterochiroptera</taxon>
        <taxon>Rhinolophoidea</taxon>
        <taxon>Rhinolophidae</taxon>
        <taxon>Rhinolophinae</taxon>
        <taxon>Rhinolophus</taxon>
    </lineage>
</organism>
<dbReference type="Proteomes" id="UP000472240">
    <property type="component" value="Chromosome 18"/>
</dbReference>
<evidence type="ECO:0000256" key="4">
    <source>
        <dbReference type="ARBA" id="ARBA00022448"/>
    </source>
</evidence>
<dbReference type="InterPro" id="IPR009346">
    <property type="entry name" value="GRIM-19"/>
</dbReference>
<feature type="transmembrane region" description="Helical" evidence="14">
    <location>
        <begin position="30"/>
        <end position="50"/>
    </location>
</feature>
<keyword evidence="16" id="KW-1185">Reference proteome</keyword>
<dbReference type="GO" id="GO:0032981">
    <property type="term" value="P:mitochondrial respiratory chain complex I assembly"/>
    <property type="evidence" value="ECO:0007669"/>
    <property type="project" value="Ensembl"/>
</dbReference>